<dbReference type="PRINTS" id="PR00038">
    <property type="entry name" value="HTHLUXR"/>
</dbReference>
<keyword evidence="4" id="KW-0804">Transcription</keyword>
<dbReference type="InterPro" id="IPR058245">
    <property type="entry name" value="NreC/VraR/RcsB-like_REC"/>
</dbReference>
<evidence type="ECO:0000256" key="2">
    <source>
        <dbReference type="ARBA" id="ARBA00023015"/>
    </source>
</evidence>
<evidence type="ECO:0000256" key="1">
    <source>
        <dbReference type="ARBA" id="ARBA00022553"/>
    </source>
</evidence>
<dbReference type="RefSeq" id="WP_344293301.1">
    <property type="nucleotide sequence ID" value="NZ_BAAANJ010000001.1"/>
</dbReference>
<dbReference type="SUPFAM" id="SSF52172">
    <property type="entry name" value="CheY-like"/>
    <property type="match status" value="1"/>
</dbReference>
<evidence type="ECO:0000256" key="3">
    <source>
        <dbReference type="ARBA" id="ARBA00023125"/>
    </source>
</evidence>
<evidence type="ECO:0000259" key="6">
    <source>
        <dbReference type="PROSITE" id="PS50043"/>
    </source>
</evidence>
<dbReference type="InterPro" id="IPR039420">
    <property type="entry name" value="WalR-like"/>
</dbReference>
<organism evidence="8 9">
    <name type="scientific">Agromyces neolithicus</name>
    <dbReference type="NCBI Taxonomy" id="269420"/>
    <lineage>
        <taxon>Bacteria</taxon>
        <taxon>Bacillati</taxon>
        <taxon>Actinomycetota</taxon>
        <taxon>Actinomycetes</taxon>
        <taxon>Micrococcales</taxon>
        <taxon>Microbacteriaceae</taxon>
        <taxon>Agromyces</taxon>
    </lineage>
</organism>
<evidence type="ECO:0000259" key="7">
    <source>
        <dbReference type="PROSITE" id="PS50110"/>
    </source>
</evidence>
<dbReference type="SMART" id="SM00448">
    <property type="entry name" value="REC"/>
    <property type="match status" value="1"/>
</dbReference>
<dbReference type="PROSITE" id="PS50110">
    <property type="entry name" value="RESPONSE_REGULATORY"/>
    <property type="match status" value="1"/>
</dbReference>
<reference evidence="8 9" key="1">
    <citation type="journal article" date="2019" name="Int. J. Syst. Evol. Microbiol.">
        <title>The Global Catalogue of Microorganisms (GCM) 10K type strain sequencing project: providing services to taxonomists for standard genome sequencing and annotation.</title>
        <authorList>
            <consortium name="The Broad Institute Genomics Platform"/>
            <consortium name="The Broad Institute Genome Sequencing Center for Infectious Disease"/>
            <person name="Wu L."/>
            <person name="Ma J."/>
        </authorList>
    </citation>
    <scope>NUCLEOTIDE SEQUENCE [LARGE SCALE GENOMIC DNA]</scope>
    <source>
        <strain evidence="8 9">JCM 14322</strain>
    </source>
</reference>
<dbReference type="EMBL" id="BAAANJ010000001">
    <property type="protein sequence ID" value="GAA1801019.1"/>
    <property type="molecule type" value="Genomic_DNA"/>
</dbReference>
<gene>
    <name evidence="8" type="ORF">GCM10009749_06420</name>
</gene>
<name>A0ABN2LWC9_9MICO</name>
<dbReference type="CDD" id="cd17535">
    <property type="entry name" value="REC_NarL-like"/>
    <property type="match status" value="1"/>
</dbReference>
<feature type="domain" description="Response regulatory" evidence="7">
    <location>
        <begin position="6"/>
        <end position="122"/>
    </location>
</feature>
<evidence type="ECO:0000256" key="5">
    <source>
        <dbReference type="PROSITE-ProRule" id="PRU00169"/>
    </source>
</evidence>
<dbReference type="SMART" id="SM00421">
    <property type="entry name" value="HTH_LUXR"/>
    <property type="match status" value="1"/>
</dbReference>
<dbReference type="InterPro" id="IPR001789">
    <property type="entry name" value="Sig_transdc_resp-reg_receiver"/>
</dbReference>
<dbReference type="InterPro" id="IPR011006">
    <property type="entry name" value="CheY-like_superfamily"/>
</dbReference>
<dbReference type="Pfam" id="PF00072">
    <property type="entry name" value="Response_reg"/>
    <property type="match status" value="1"/>
</dbReference>
<evidence type="ECO:0000313" key="8">
    <source>
        <dbReference type="EMBL" id="GAA1801019.1"/>
    </source>
</evidence>
<dbReference type="InterPro" id="IPR016032">
    <property type="entry name" value="Sig_transdc_resp-reg_C-effctor"/>
</dbReference>
<dbReference type="SUPFAM" id="SSF46894">
    <property type="entry name" value="C-terminal effector domain of the bipartite response regulators"/>
    <property type="match status" value="1"/>
</dbReference>
<feature type="domain" description="HTH luxR-type" evidence="6">
    <location>
        <begin position="147"/>
        <end position="212"/>
    </location>
</feature>
<keyword evidence="1 5" id="KW-0597">Phosphoprotein</keyword>
<dbReference type="PANTHER" id="PTHR43214:SF24">
    <property type="entry name" value="TRANSCRIPTIONAL REGULATORY PROTEIN NARL-RELATED"/>
    <property type="match status" value="1"/>
</dbReference>
<dbReference type="Pfam" id="PF00196">
    <property type="entry name" value="GerE"/>
    <property type="match status" value="1"/>
</dbReference>
<evidence type="ECO:0000256" key="4">
    <source>
        <dbReference type="ARBA" id="ARBA00023163"/>
    </source>
</evidence>
<proteinExistence type="predicted"/>
<sequence length="219" mass="23277">MSAPVRVVIADDHPMFRFGLRAALAASNELEVVGEAADGAELCRLVETLHPQVALTDLEMPGVDGLTAMRALTERFPEVGVLVLTMHADDEALLDAMRAGASGYLLKGAERDEIARAVLTVAAGGTVFGGDVGRRISAYATRPRVAAGKVFAELTDREHEVLEHVATGLGNHEIAARLFLSEKTVRNNVATILVKLQVRDRAAAVARARDRGLGYGSAL</sequence>
<keyword evidence="2" id="KW-0805">Transcription regulation</keyword>
<evidence type="ECO:0000313" key="9">
    <source>
        <dbReference type="Proteomes" id="UP001500002"/>
    </source>
</evidence>
<dbReference type="Gene3D" id="3.40.50.2300">
    <property type="match status" value="1"/>
</dbReference>
<dbReference type="InterPro" id="IPR000792">
    <property type="entry name" value="Tscrpt_reg_LuxR_C"/>
</dbReference>
<feature type="modified residue" description="4-aspartylphosphate" evidence="5">
    <location>
        <position position="57"/>
    </location>
</feature>
<dbReference type="CDD" id="cd06170">
    <property type="entry name" value="LuxR_C_like"/>
    <property type="match status" value="1"/>
</dbReference>
<protein>
    <submittedName>
        <fullName evidence="8">Response regulator transcription factor</fullName>
    </submittedName>
</protein>
<comment type="caution">
    <text evidence="8">The sequence shown here is derived from an EMBL/GenBank/DDBJ whole genome shotgun (WGS) entry which is preliminary data.</text>
</comment>
<dbReference type="Proteomes" id="UP001500002">
    <property type="component" value="Unassembled WGS sequence"/>
</dbReference>
<dbReference type="PANTHER" id="PTHR43214">
    <property type="entry name" value="TWO-COMPONENT RESPONSE REGULATOR"/>
    <property type="match status" value="1"/>
</dbReference>
<keyword evidence="3" id="KW-0238">DNA-binding</keyword>
<accession>A0ABN2LWC9</accession>
<dbReference type="PROSITE" id="PS50043">
    <property type="entry name" value="HTH_LUXR_2"/>
    <property type="match status" value="1"/>
</dbReference>
<keyword evidence="9" id="KW-1185">Reference proteome</keyword>